<proteinExistence type="inferred from homology"/>
<dbReference type="CDD" id="cd06464">
    <property type="entry name" value="ACD_sHsps-like"/>
    <property type="match status" value="1"/>
</dbReference>
<accession>A0A2I0L0I0</accession>
<dbReference type="PANTHER" id="PTHR34661">
    <property type="entry name" value="INCREASED DNA METHYLATION 3"/>
    <property type="match status" value="1"/>
</dbReference>
<dbReference type="GO" id="GO:0005634">
    <property type="term" value="C:nucleus"/>
    <property type="evidence" value="ECO:0007669"/>
    <property type="project" value="TreeGrafter"/>
</dbReference>
<name>A0A2I0L0I0_PUNGR</name>
<dbReference type="Proteomes" id="UP000233551">
    <property type="component" value="Unassembled WGS sequence"/>
</dbReference>
<dbReference type="GeneID" id="116209996"/>
<dbReference type="OrthoDB" id="1512991at2759"/>
<dbReference type="InterPro" id="IPR008978">
    <property type="entry name" value="HSP20-like_chaperone"/>
</dbReference>
<sequence>MTSPMRSRAGKGSNGPEPLDPKQPILDVAPLNSFPYIGPPSSLSNPTISTMEPNNEGGAQPSGPAVIYVPPHATQEELDNLAAATKCGVTLTGSAALATIGPVVGRVELSENENTYRFRVLLPGVSRDEKDFSCEVRPDGKILIKGITTIGEKTVIKHSHVFKMLTQNFPPPGHFSIEFQLPGPVENQLLGGSFVDGILEGIVKKRFPA</sequence>
<dbReference type="PANTHER" id="PTHR34661:SF8">
    <property type="entry name" value="ALPHA-CRYSTALLIN DOMAIN-CONTAINING PROTEIN 22.3"/>
    <property type="match status" value="1"/>
</dbReference>
<gene>
    <name evidence="2" type="ORF">CRG98_005558</name>
</gene>
<evidence type="ECO:0000256" key="1">
    <source>
        <dbReference type="PROSITE-ProRule" id="PRU00285"/>
    </source>
</evidence>
<comment type="caution">
    <text evidence="2">The sequence shown here is derived from an EMBL/GenBank/DDBJ whole genome shotgun (WGS) entry which is preliminary data.</text>
</comment>
<dbReference type="InterPro" id="IPR039321">
    <property type="entry name" value="IDM2/3-like"/>
</dbReference>
<dbReference type="FunFam" id="2.60.40.790:FF:000049">
    <property type="entry name" value="Increased DNA methylation 3"/>
    <property type="match status" value="1"/>
</dbReference>
<keyword evidence="3" id="KW-1185">Reference proteome</keyword>
<dbReference type="InterPro" id="IPR002068">
    <property type="entry name" value="A-crystallin/Hsp20_dom"/>
</dbReference>
<organism evidence="2 3">
    <name type="scientific">Punica granatum</name>
    <name type="common">Pomegranate</name>
    <dbReference type="NCBI Taxonomy" id="22663"/>
    <lineage>
        <taxon>Eukaryota</taxon>
        <taxon>Viridiplantae</taxon>
        <taxon>Streptophyta</taxon>
        <taxon>Embryophyta</taxon>
        <taxon>Tracheophyta</taxon>
        <taxon>Spermatophyta</taxon>
        <taxon>Magnoliopsida</taxon>
        <taxon>eudicotyledons</taxon>
        <taxon>Gunneridae</taxon>
        <taxon>Pentapetalae</taxon>
        <taxon>rosids</taxon>
        <taxon>malvids</taxon>
        <taxon>Myrtales</taxon>
        <taxon>Lythraceae</taxon>
        <taxon>Punica</taxon>
    </lineage>
</organism>
<dbReference type="AlphaFoldDB" id="A0A2I0L0I0"/>
<dbReference type="EMBL" id="PGOL01000241">
    <property type="protein sequence ID" value="PKI74080.1"/>
    <property type="molecule type" value="Genomic_DNA"/>
</dbReference>
<dbReference type="SUPFAM" id="SSF49764">
    <property type="entry name" value="HSP20-like chaperones"/>
    <property type="match status" value="1"/>
</dbReference>
<reference evidence="2 3" key="1">
    <citation type="submission" date="2017-11" db="EMBL/GenBank/DDBJ databases">
        <title>De-novo sequencing of pomegranate (Punica granatum L.) genome.</title>
        <authorList>
            <person name="Akparov Z."/>
            <person name="Amiraslanov A."/>
            <person name="Hajiyeva S."/>
            <person name="Abbasov M."/>
            <person name="Kaur K."/>
            <person name="Hamwieh A."/>
            <person name="Solovyev V."/>
            <person name="Salamov A."/>
            <person name="Braich B."/>
            <person name="Kosarev P."/>
            <person name="Mahmoud A."/>
            <person name="Hajiyev E."/>
            <person name="Babayeva S."/>
            <person name="Izzatullayeva V."/>
            <person name="Mammadov A."/>
            <person name="Mammadov A."/>
            <person name="Sharifova S."/>
            <person name="Ojaghi J."/>
            <person name="Eynullazada K."/>
            <person name="Bayramov B."/>
            <person name="Abdulazimova A."/>
            <person name="Shahmuradov I."/>
        </authorList>
    </citation>
    <scope>NUCLEOTIDE SEQUENCE [LARGE SCALE GENOMIC DNA]</scope>
    <source>
        <strain evidence="3">cv. AG2017</strain>
        <tissue evidence="2">Leaf</tissue>
    </source>
</reference>
<comment type="similarity">
    <text evidence="1">Belongs to the small heat shock protein (HSP20) family.</text>
</comment>
<evidence type="ECO:0000313" key="2">
    <source>
        <dbReference type="EMBL" id="PKI74080.1"/>
    </source>
</evidence>
<protein>
    <submittedName>
        <fullName evidence="2">Uncharacterized protein</fullName>
    </submittedName>
</protein>
<evidence type="ECO:0000313" key="3">
    <source>
        <dbReference type="Proteomes" id="UP000233551"/>
    </source>
</evidence>
<dbReference type="PROSITE" id="PS01031">
    <property type="entry name" value="SHSP"/>
    <property type="match status" value="1"/>
</dbReference>
<dbReference type="STRING" id="22663.A0A2I0L0I0"/>
<dbReference type="Gene3D" id="2.60.40.790">
    <property type="match status" value="1"/>
</dbReference>